<evidence type="ECO:0000313" key="1">
    <source>
        <dbReference type="EMBL" id="CAD7227689.1"/>
    </source>
</evidence>
<sequence>MKPGASDQAEHRLLSSEMIEELENEEKHSLSSDALEQITAQVTLPQGFRVKIMGSKPASGLWGIKHTRDPVDKLVREAKQNQTKGLPIAVLEVDRDGIKIRDALGADGKGNGPGKVLRSIPIESISYGVQDIVYTRVFSIILVTSTNFRPEEHPFRCIAYACETKQVARMLTFALATAFQVCSTQGAFSEEAKRTGRKPKRFAIDLRSPEELQVDEETEA</sequence>
<dbReference type="InterPro" id="IPR011993">
    <property type="entry name" value="PH-like_dom_sf"/>
</dbReference>
<dbReference type="AlphaFoldDB" id="A0A7R8WB23"/>
<name>A0A7R8WB23_9CRUS</name>
<reference evidence="1" key="1">
    <citation type="submission" date="2020-11" db="EMBL/GenBank/DDBJ databases">
        <authorList>
            <person name="Tran Van P."/>
        </authorList>
    </citation>
    <scope>NUCLEOTIDE SEQUENCE</scope>
</reference>
<dbReference type="OrthoDB" id="9994289at2759"/>
<organism evidence="1">
    <name type="scientific">Cyprideis torosa</name>
    <dbReference type="NCBI Taxonomy" id="163714"/>
    <lineage>
        <taxon>Eukaryota</taxon>
        <taxon>Metazoa</taxon>
        <taxon>Ecdysozoa</taxon>
        <taxon>Arthropoda</taxon>
        <taxon>Crustacea</taxon>
        <taxon>Oligostraca</taxon>
        <taxon>Ostracoda</taxon>
        <taxon>Podocopa</taxon>
        <taxon>Podocopida</taxon>
        <taxon>Cytherocopina</taxon>
        <taxon>Cytheroidea</taxon>
        <taxon>Cytherideidae</taxon>
        <taxon>Cyprideis</taxon>
    </lineage>
</organism>
<dbReference type="PANTHER" id="PTHR11232">
    <property type="entry name" value="PHOSPHOTYROSINE INTERACTION DOMAIN-CONTAINING FAMILY MEMBER"/>
    <property type="match status" value="1"/>
</dbReference>
<dbReference type="InterPro" id="IPR051133">
    <property type="entry name" value="Adapter_Engulfment-Domain"/>
</dbReference>
<dbReference type="EMBL" id="OB661221">
    <property type="protein sequence ID" value="CAD7227689.1"/>
    <property type="molecule type" value="Genomic_DNA"/>
</dbReference>
<gene>
    <name evidence="1" type="ORF">CTOB1V02_LOCUS5588</name>
</gene>
<protein>
    <submittedName>
        <fullName evidence="1">Uncharacterized protein</fullName>
    </submittedName>
</protein>
<dbReference type="SUPFAM" id="SSF50729">
    <property type="entry name" value="PH domain-like"/>
    <property type="match status" value="1"/>
</dbReference>
<accession>A0A7R8WB23</accession>
<proteinExistence type="predicted"/>
<dbReference type="PANTHER" id="PTHR11232:SF57">
    <property type="entry name" value="RE46159P"/>
    <property type="match status" value="1"/>
</dbReference>
<dbReference type="Gene3D" id="2.30.29.30">
    <property type="entry name" value="Pleckstrin-homology domain (PH domain)/Phosphotyrosine-binding domain (PTB)"/>
    <property type="match status" value="1"/>
</dbReference>